<feature type="disulfide bond" evidence="8">
    <location>
        <begin position="34"/>
        <end position="52"/>
    </location>
</feature>
<dbReference type="GO" id="GO:0004867">
    <property type="term" value="F:serine-type endopeptidase inhibitor activity"/>
    <property type="evidence" value="ECO:0007669"/>
    <property type="project" value="UniProtKB-UniRule"/>
</dbReference>
<dbReference type="GO" id="GO:0005576">
    <property type="term" value="C:extracellular region"/>
    <property type="evidence" value="ECO:0007669"/>
    <property type="project" value="UniProtKB-SubCell"/>
</dbReference>
<reference evidence="10" key="1">
    <citation type="submission" date="2024-03" db="EMBL/GenBank/DDBJ databases">
        <title>Venom adaptation and exaptation during the trophic switch to blood-feeding by kissing bugs (Reduviidae: Triatominae).</title>
        <authorList>
            <person name="Zdenek C.N."/>
            <person name="Cardoso F.C."/>
            <person name="Robinson S.D."/>
            <person name="Mercedes R.S."/>
            <person name="Raidjoe E.R."/>
            <person name="Hernandez-Vargas M.J."/>
            <person name="Jin J."/>
            <person name="Corzo G."/>
            <person name="Vetter I."/>
            <person name="King G.F."/>
            <person name="Fry B.G."/>
            <person name="Walker A."/>
        </authorList>
    </citation>
    <scope>NUCLEOTIDE SEQUENCE</scope>
</reference>
<dbReference type="SUPFAM" id="SSF57283">
    <property type="entry name" value="PMP inhibitors"/>
    <property type="match status" value="2"/>
</dbReference>
<evidence type="ECO:0000256" key="4">
    <source>
        <dbReference type="ARBA" id="ARBA00022900"/>
    </source>
</evidence>
<protein>
    <recommendedName>
        <fullName evidence="7">Protease inhibitor</fullName>
    </recommendedName>
</protein>
<dbReference type="Pfam" id="PF05375">
    <property type="entry name" value="Pacifastin_I"/>
    <property type="match status" value="2"/>
</dbReference>
<keyword evidence="2 7" id="KW-0964">Secreted</keyword>
<dbReference type="PROSITE" id="PS51446">
    <property type="entry name" value="PACIFASTIN"/>
    <property type="match status" value="2"/>
</dbReference>
<dbReference type="AlphaFoldDB" id="A0AB38ZEW4"/>
<evidence type="ECO:0000256" key="8">
    <source>
        <dbReference type="PROSITE-ProRule" id="PRU00776"/>
    </source>
</evidence>
<feature type="domain" description="Pacifastin" evidence="9">
    <location>
        <begin position="61"/>
        <end position="93"/>
    </location>
</feature>
<dbReference type="InterPro" id="IPR036201">
    <property type="entry name" value="Pacifastin_dom_sf"/>
</dbReference>
<evidence type="ECO:0000256" key="5">
    <source>
        <dbReference type="ARBA" id="ARBA00023157"/>
    </source>
</evidence>
<organism evidence="10">
    <name type="scientific">Oncocephalus sp</name>
    <dbReference type="NCBI Taxonomy" id="2944721"/>
    <lineage>
        <taxon>Eukaryota</taxon>
        <taxon>Metazoa</taxon>
        <taxon>Ecdysozoa</taxon>
        <taxon>Arthropoda</taxon>
        <taxon>Hexapoda</taxon>
        <taxon>Insecta</taxon>
        <taxon>Pterygota</taxon>
        <taxon>Neoptera</taxon>
        <taxon>Paraneoptera</taxon>
        <taxon>Hemiptera</taxon>
        <taxon>Heteroptera</taxon>
        <taxon>Panheteroptera</taxon>
        <taxon>Cimicomorpha</taxon>
        <taxon>Reduviidae</taxon>
        <taxon>Stenopodainae</taxon>
        <taxon>Oncocephalus</taxon>
    </lineage>
</organism>
<dbReference type="InterPro" id="IPR008037">
    <property type="entry name" value="Pacifastin_dom"/>
</dbReference>
<feature type="domain" description="Pacifastin" evidence="9">
    <location>
        <begin position="20"/>
        <end position="55"/>
    </location>
</feature>
<evidence type="ECO:0000256" key="1">
    <source>
        <dbReference type="ARBA" id="ARBA00004613"/>
    </source>
</evidence>
<proteinExistence type="evidence at transcript level"/>
<evidence type="ECO:0000256" key="2">
    <source>
        <dbReference type="ARBA" id="ARBA00022525"/>
    </source>
</evidence>
<feature type="disulfide bond" evidence="8">
    <location>
        <begin position="74"/>
        <end position="92"/>
    </location>
</feature>
<keyword evidence="4 7" id="KW-0722">Serine protease inhibitor</keyword>
<keyword evidence="7" id="KW-0732">Signal</keyword>
<evidence type="ECO:0000259" key="9">
    <source>
        <dbReference type="PROSITE" id="PS51446"/>
    </source>
</evidence>
<dbReference type="InterPro" id="IPR016307">
    <property type="entry name" value="Prtase-inh_pacifastin"/>
</dbReference>
<sequence length="93" mass="9971">MKFAVILLLTGLTIAVVSAGKKCDKPGEKFDDGCNRCKCTKGGMLACTKRLCQSKKVKREAKECVPGTTWNDGCNLCTCSDDGLALCTRMGCK</sequence>
<comment type="similarity">
    <text evidence="6 7 8">Belongs to the protease inhibitor I19 family.</text>
</comment>
<feature type="disulfide bond" evidence="8">
    <location>
        <begin position="77"/>
        <end position="87"/>
    </location>
</feature>
<comment type="caution">
    <text evidence="8">Lacks conserved residue(s) required for the propagation of feature annotation.</text>
</comment>
<feature type="chain" id="PRO_5044050211" description="Protease inhibitor" evidence="7">
    <location>
        <begin position="20"/>
        <end position="93"/>
    </location>
</feature>
<feature type="disulfide bond" evidence="8">
    <location>
        <begin position="64"/>
        <end position="79"/>
    </location>
</feature>
<evidence type="ECO:0000256" key="7">
    <source>
        <dbReference type="PIRNR" id="PIRNR001625"/>
    </source>
</evidence>
<feature type="signal peptide" evidence="7">
    <location>
        <begin position="1"/>
        <end position="19"/>
    </location>
</feature>
<dbReference type="EMBL" id="PP517564">
    <property type="protein sequence ID" value="WXI02814.1"/>
    <property type="molecule type" value="mRNA"/>
</dbReference>
<name>A0AB38ZEW4_9HEMI</name>
<comment type="subcellular location">
    <subcellularLocation>
        <location evidence="1 7">Secreted</location>
    </subcellularLocation>
</comment>
<evidence type="ECO:0000256" key="6">
    <source>
        <dbReference type="ARBA" id="ARBA00029459"/>
    </source>
</evidence>
<evidence type="ECO:0000313" key="10">
    <source>
        <dbReference type="EMBL" id="WXI02814.1"/>
    </source>
</evidence>
<dbReference type="PIRSF" id="PIRSF001625">
    <property type="entry name" value="Prot_inhib_pacifastin"/>
    <property type="match status" value="1"/>
</dbReference>
<accession>A0AB38ZEW4</accession>
<keyword evidence="5 8" id="KW-1015">Disulfide bond</keyword>
<feature type="disulfide bond" evidence="8">
    <location>
        <begin position="37"/>
        <end position="47"/>
    </location>
</feature>
<keyword evidence="3 7" id="KW-0646">Protease inhibitor</keyword>
<evidence type="ECO:0000256" key="3">
    <source>
        <dbReference type="ARBA" id="ARBA00022690"/>
    </source>
</evidence>